<accession>A0ABW6PWZ7</accession>
<evidence type="ECO:0008006" key="3">
    <source>
        <dbReference type="Google" id="ProtNLM"/>
    </source>
</evidence>
<evidence type="ECO:0000313" key="2">
    <source>
        <dbReference type="Proteomes" id="UP001601444"/>
    </source>
</evidence>
<dbReference type="RefSeq" id="WP_387703150.1">
    <property type="nucleotide sequence ID" value="NZ_JBIAMX010000029.1"/>
</dbReference>
<proteinExistence type="predicted"/>
<reference evidence="1 2" key="1">
    <citation type="submission" date="2024-10" db="EMBL/GenBank/DDBJ databases">
        <title>The Natural Products Discovery Center: Release of the First 8490 Sequenced Strains for Exploring Actinobacteria Biosynthetic Diversity.</title>
        <authorList>
            <person name="Kalkreuter E."/>
            <person name="Kautsar S.A."/>
            <person name="Yang D."/>
            <person name="Bader C.D."/>
            <person name="Teijaro C.N."/>
            <person name="Fluegel L."/>
            <person name="Davis C.M."/>
            <person name="Simpson J.R."/>
            <person name="Lauterbach L."/>
            <person name="Steele A.D."/>
            <person name="Gui C."/>
            <person name="Meng S."/>
            <person name="Li G."/>
            <person name="Viehrig K."/>
            <person name="Ye F."/>
            <person name="Su P."/>
            <person name="Kiefer A.F."/>
            <person name="Nichols A."/>
            <person name="Cepeda A.J."/>
            <person name="Yan W."/>
            <person name="Fan B."/>
            <person name="Jiang Y."/>
            <person name="Adhikari A."/>
            <person name="Zheng C.-J."/>
            <person name="Schuster L."/>
            <person name="Cowan T.M."/>
            <person name="Smanski M.J."/>
            <person name="Chevrette M.G."/>
            <person name="De Carvalho L.P.S."/>
            <person name="Shen B."/>
        </authorList>
    </citation>
    <scope>NUCLEOTIDE SEQUENCE [LARGE SCALE GENOMIC DNA]</scope>
    <source>
        <strain evidence="1 2">NPDC004045</strain>
    </source>
</reference>
<protein>
    <recommendedName>
        <fullName evidence="3">MarR family transcriptional regulator</fullName>
    </recommendedName>
</protein>
<dbReference type="InterPro" id="IPR036390">
    <property type="entry name" value="WH_DNA-bd_sf"/>
</dbReference>
<dbReference type="SUPFAM" id="SSF46785">
    <property type="entry name" value="Winged helix' DNA-binding domain"/>
    <property type="match status" value="1"/>
</dbReference>
<evidence type="ECO:0000313" key="1">
    <source>
        <dbReference type="EMBL" id="MFF0546970.1"/>
    </source>
</evidence>
<comment type="caution">
    <text evidence="1">The sequence shown here is derived from an EMBL/GenBank/DDBJ whole genome shotgun (WGS) entry which is preliminary data.</text>
</comment>
<sequence>MGPTIYQAEVLAALHGEARLTVQQLAEATARGVRTVRNAVAGLSRDGQVAPAAGRDAWTLTDSGRSWLKTSRGRTALDFGRKP</sequence>
<keyword evidence="2" id="KW-1185">Reference proteome</keyword>
<dbReference type="Proteomes" id="UP001601444">
    <property type="component" value="Unassembled WGS sequence"/>
</dbReference>
<organism evidence="1 2">
    <name type="scientific">Nocardia thailandica</name>
    <dbReference type="NCBI Taxonomy" id="257275"/>
    <lineage>
        <taxon>Bacteria</taxon>
        <taxon>Bacillati</taxon>
        <taxon>Actinomycetota</taxon>
        <taxon>Actinomycetes</taxon>
        <taxon>Mycobacteriales</taxon>
        <taxon>Nocardiaceae</taxon>
        <taxon>Nocardia</taxon>
    </lineage>
</organism>
<dbReference type="EMBL" id="JBIAMX010000029">
    <property type="protein sequence ID" value="MFF0546970.1"/>
    <property type="molecule type" value="Genomic_DNA"/>
</dbReference>
<name>A0ABW6PWZ7_9NOCA</name>
<gene>
    <name evidence="1" type="ORF">ACFYTF_29450</name>
</gene>